<gene>
    <name evidence="2" type="ORF">Sangu_2238100</name>
</gene>
<feature type="domain" description="Integrase zinc-binding" evidence="1">
    <location>
        <begin position="1"/>
        <end position="47"/>
    </location>
</feature>
<name>A0AAW2L3R6_9LAMI</name>
<sequence>MHDSALEGHSRINGTLQRLRMLFYWPAVKDEVYTWVKESEICQRAKNENTAYPGLSQPLPIHEQAWLTKYFHFISIKHPYTIVSIAKVFFDNIYKLHGLPVSIMTDRDKDLQASSGRSGG</sequence>
<dbReference type="Gene3D" id="1.10.340.70">
    <property type="match status" value="1"/>
</dbReference>
<dbReference type="InterPro" id="IPR041588">
    <property type="entry name" value="Integrase_H2C2"/>
</dbReference>
<reference evidence="2" key="2">
    <citation type="journal article" date="2024" name="Plant">
        <title>Genomic evolution and insights into agronomic trait innovations of Sesamum species.</title>
        <authorList>
            <person name="Miao H."/>
            <person name="Wang L."/>
            <person name="Qu L."/>
            <person name="Liu H."/>
            <person name="Sun Y."/>
            <person name="Le M."/>
            <person name="Wang Q."/>
            <person name="Wei S."/>
            <person name="Zheng Y."/>
            <person name="Lin W."/>
            <person name="Duan Y."/>
            <person name="Cao H."/>
            <person name="Xiong S."/>
            <person name="Wang X."/>
            <person name="Wei L."/>
            <person name="Li C."/>
            <person name="Ma Q."/>
            <person name="Ju M."/>
            <person name="Zhao R."/>
            <person name="Li G."/>
            <person name="Mu C."/>
            <person name="Tian Q."/>
            <person name="Mei H."/>
            <person name="Zhang T."/>
            <person name="Gao T."/>
            <person name="Zhang H."/>
        </authorList>
    </citation>
    <scope>NUCLEOTIDE SEQUENCE</scope>
    <source>
        <strain evidence="2">G01</strain>
    </source>
</reference>
<dbReference type="Pfam" id="PF17921">
    <property type="entry name" value="Integrase_H2C2"/>
    <property type="match status" value="1"/>
</dbReference>
<dbReference type="AlphaFoldDB" id="A0AAW2L3R6"/>
<accession>A0AAW2L3R6</accession>
<dbReference type="PANTHER" id="PTHR35046">
    <property type="entry name" value="ZINC KNUCKLE (CCHC-TYPE) FAMILY PROTEIN"/>
    <property type="match status" value="1"/>
</dbReference>
<evidence type="ECO:0000259" key="1">
    <source>
        <dbReference type="Pfam" id="PF17921"/>
    </source>
</evidence>
<protein>
    <recommendedName>
        <fullName evidence="1">Integrase zinc-binding domain-containing protein</fullName>
    </recommendedName>
</protein>
<proteinExistence type="predicted"/>
<reference evidence="2" key="1">
    <citation type="submission" date="2020-06" db="EMBL/GenBank/DDBJ databases">
        <authorList>
            <person name="Li T."/>
            <person name="Hu X."/>
            <person name="Zhang T."/>
            <person name="Song X."/>
            <person name="Zhang H."/>
            <person name="Dai N."/>
            <person name="Sheng W."/>
            <person name="Hou X."/>
            <person name="Wei L."/>
        </authorList>
    </citation>
    <scope>NUCLEOTIDE SEQUENCE</scope>
    <source>
        <strain evidence="2">G01</strain>
        <tissue evidence="2">Leaf</tissue>
    </source>
</reference>
<dbReference type="PANTHER" id="PTHR35046:SF18">
    <property type="entry name" value="RNA-DIRECTED DNA POLYMERASE"/>
    <property type="match status" value="1"/>
</dbReference>
<comment type="caution">
    <text evidence="2">The sequence shown here is derived from an EMBL/GenBank/DDBJ whole genome shotgun (WGS) entry which is preliminary data.</text>
</comment>
<organism evidence="2">
    <name type="scientific">Sesamum angustifolium</name>
    <dbReference type="NCBI Taxonomy" id="2727405"/>
    <lineage>
        <taxon>Eukaryota</taxon>
        <taxon>Viridiplantae</taxon>
        <taxon>Streptophyta</taxon>
        <taxon>Embryophyta</taxon>
        <taxon>Tracheophyta</taxon>
        <taxon>Spermatophyta</taxon>
        <taxon>Magnoliopsida</taxon>
        <taxon>eudicotyledons</taxon>
        <taxon>Gunneridae</taxon>
        <taxon>Pentapetalae</taxon>
        <taxon>asterids</taxon>
        <taxon>lamiids</taxon>
        <taxon>Lamiales</taxon>
        <taxon>Pedaliaceae</taxon>
        <taxon>Sesamum</taxon>
    </lineage>
</organism>
<dbReference type="EMBL" id="JACGWK010000015">
    <property type="protein sequence ID" value="KAL0313937.1"/>
    <property type="molecule type" value="Genomic_DNA"/>
</dbReference>
<evidence type="ECO:0000313" key="2">
    <source>
        <dbReference type="EMBL" id="KAL0313937.1"/>
    </source>
</evidence>